<sequence>MPTYLDILPEDIQIIINKYLFSSILCDMKREGIYKNTEYFHKLLEITANPLICDLDYLGMLNINSIYDIFKYKRNRIEYDELFQPETAVYQRSHFTKNLLITLNNIVIPNEVLSNLYKSNKRYYKYFVKEYSNFDILNDVDTYNNNNITKKIIKANFMLQHNEPFACLAELLYNVINFYNNIQNIINTYIYFLECLEDDGHVLTQRQRKDKQILDDMFIYHINNRFIIRFDYDIDNKTVFPVLLSY</sequence>
<organism evidence="1">
    <name type="scientific">viral metagenome</name>
    <dbReference type="NCBI Taxonomy" id="1070528"/>
    <lineage>
        <taxon>unclassified sequences</taxon>
        <taxon>metagenomes</taxon>
        <taxon>organismal metagenomes</taxon>
    </lineage>
</organism>
<reference evidence="1" key="1">
    <citation type="journal article" date="2020" name="Nature">
        <title>Giant virus diversity and host interactions through global metagenomics.</title>
        <authorList>
            <person name="Schulz F."/>
            <person name="Roux S."/>
            <person name="Paez-Espino D."/>
            <person name="Jungbluth S."/>
            <person name="Walsh D.A."/>
            <person name="Denef V.J."/>
            <person name="McMahon K.D."/>
            <person name="Konstantinidis K.T."/>
            <person name="Eloe-Fadrosh E.A."/>
            <person name="Kyrpides N.C."/>
            <person name="Woyke T."/>
        </authorList>
    </citation>
    <scope>NUCLEOTIDE SEQUENCE</scope>
    <source>
        <strain evidence="1">GVMAG-M-3300027763-16</strain>
    </source>
</reference>
<protein>
    <submittedName>
        <fullName evidence="1">Uncharacterized protein</fullName>
    </submittedName>
</protein>
<dbReference type="AlphaFoldDB" id="A0A6C0LC10"/>
<name>A0A6C0LC10_9ZZZZ</name>
<dbReference type="EMBL" id="MN740452">
    <property type="protein sequence ID" value="QHU27228.1"/>
    <property type="molecule type" value="Genomic_DNA"/>
</dbReference>
<proteinExistence type="predicted"/>
<accession>A0A6C0LC10</accession>
<evidence type="ECO:0000313" key="1">
    <source>
        <dbReference type="EMBL" id="QHU27228.1"/>
    </source>
</evidence>